<name>A3LW42_PICST</name>
<evidence type="ECO:0000256" key="1">
    <source>
        <dbReference type="ARBA" id="ARBA00038357"/>
    </source>
</evidence>
<evidence type="ECO:0000259" key="2">
    <source>
        <dbReference type="SMART" id="SM01117"/>
    </source>
</evidence>
<dbReference type="InParanoid" id="A3LW42"/>
<protein>
    <recommendedName>
        <fullName evidence="2">Cytochrome b5 heme-binding domain-containing protein</fullName>
    </recommendedName>
</protein>
<proteinExistence type="inferred from homology"/>
<dbReference type="InterPro" id="IPR001199">
    <property type="entry name" value="Cyt_B5-like_heme/steroid-bd"/>
</dbReference>
<dbReference type="Gene3D" id="3.10.120.10">
    <property type="entry name" value="Cytochrome b5-like heme/steroid binding domain"/>
    <property type="match status" value="1"/>
</dbReference>
<organism evidence="3 4">
    <name type="scientific">Scheffersomyces stipitis (strain ATCC 58785 / CBS 6054 / NBRC 10063 / NRRL Y-11545)</name>
    <name type="common">Yeast</name>
    <name type="synonym">Pichia stipitis</name>
    <dbReference type="NCBI Taxonomy" id="322104"/>
    <lineage>
        <taxon>Eukaryota</taxon>
        <taxon>Fungi</taxon>
        <taxon>Dikarya</taxon>
        <taxon>Ascomycota</taxon>
        <taxon>Saccharomycotina</taxon>
        <taxon>Pichiomycetes</taxon>
        <taxon>Debaryomycetaceae</taxon>
        <taxon>Scheffersomyces</taxon>
    </lineage>
</organism>
<dbReference type="SUPFAM" id="SSF55856">
    <property type="entry name" value="Cytochrome b5-like heme/steroid binding domain"/>
    <property type="match status" value="1"/>
</dbReference>
<comment type="similarity">
    <text evidence="1">Belongs to the cytochrome b5 family. MAPR subfamily.</text>
</comment>
<dbReference type="PANTHER" id="PTHR10281">
    <property type="entry name" value="MEMBRANE-ASSOCIATED PROGESTERONE RECEPTOR COMPONENT-RELATED"/>
    <property type="match status" value="1"/>
</dbReference>
<dbReference type="Pfam" id="PF00173">
    <property type="entry name" value="Cyt-b5"/>
    <property type="match status" value="1"/>
</dbReference>
<dbReference type="SMART" id="SM01117">
    <property type="entry name" value="Cyt-b5"/>
    <property type="match status" value="1"/>
</dbReference>
<dbReference type="PANTHER" id="PTHR10281:SF76">
    <property type="entry name" value="CALCUTTA CUP-RELATED"/>
    <property type="match status" value="1"/>
</dbReference>
<dbReference type="KEGG" id="pic:PICST_59858"/>
<dbReference type="OrthoDB" id="899at2759"/>
<dbReference type="InterPro" id="IPR036400">
    <property type="entry name" value="Cyt_B5-like_heme/steroid_sf"/>
</dbReference>
<gene>
    <name evidence="3" type="ORF">PICST_59858</name>
</gene>
<evidence type="ECO:0000313" key="4">
    <source>
        <dbReference type="Proteomes" id="UP000002258"/>
    </source>
</evidence>
<dbReference type="Proteomes" id="UP000002258">
    <property type="component" value="Chromosome 5"/>
</dbReference>
<dbReference type="HOGENOM" id="CLU_042860_3_0_1"/>
<dbReference type="EMBL" id="CP000499">
    <property type="protein sequence ID" value="ABN66899.1"/>
    <property type="molecule type" value="Genomic_DNA"/>
</dbReference>
<dbReference type="GO" id="GO:0016020">
    <property type="term" value="C:membrane"/>
    <property type="evidence" value="ECO:0007669"/>
    <property type="project" value="TreeGrafter"/>
</dbReference>
<dbReference type="OMA" id="RYKIVGL"/>
<dbReference type="eggNOG" id="KOG1108">
    <property type="taxonomic scope" value="Eukaryota"/>
</dbReference>
<dbReference type="GeneID" id="4839337"/>
<dbReference type="AlphaFoldDB" id="A3LW42"/>
<reference evidence="3 4" key="1">
    <citation type="journal article" date="2007" name="Nat. Biotechnol.">
        <title>Genome sequence of the lignocellulose-bioconverting and xylose-fermenting yeast Pichia stipitis.</title>
        <authorList>
            <person name="Jeffries T.W."/>
            <person name="Grigoriev I.V."/>
            <person name="Grimwood J."/>
            <person name="Laplaza J.M."/>
            <person name="Aerts A."/>
            <person name="Salamov A."/>
            <person name="Schmutz J."/>
            <person name="Lindquist E."/>
            <person name="Dehal P."/>
            <person name="Shapiro H."/>
            <person name="Jin Y.S."/>
            <person name="Passoth V."/>
            <person name="Richardson P.M."/>
        </authorList>
    </citation>
    <scope>NUCLEOTIDE SEQUENCE [LARGE SCALE GENOMIC DNA]</scope>
    <source>
        <strain evidence="4">ATCC 58785 / CBS 6054 / NBRC 10063 / NRRL Y-11545</strain>
    </source>
</reference>
<dbReference type="RefSeq" id="XP_001384928.1">
    <property type="nucleotide sequence ID" value="XM_001384891.1"/>
</dbReference>
<dbReference type="GO" id="GO:0012505">
    <property type="term" value="C:endomembrane system"/>
    <property type="evidence" value="ECO:0007669"/>
    <property type="project" value="TreeGrafter"/>
</dbReference>
<sequence>MGQTDSQASGQVAPPTEFELFNDKVDIEALPIFTRSQLAEYNGTDKPEIYVAIRGYIYDVSNNSKSYGPGKSYHKLVGKDVTRLLAFNRLVMKPGANSNEESSGKGGLEDTTWYSEDLNDKQNEVVDKWILFFRKRYPIVGVVVDHELGTDIGQ</sequence>
<dbReference type="InterPro" id="IPR050577">
    <property type="entry name" value="MAPR/NEUFC/NENF-like"/>
</dbReference>
<feature type="domain" description="Cytochrome b5 heme-binding" evidence="2">
    <location>
        <begin position="33"/>
        <end position="144"/>
    </location>
</feature>
<keyword evidence="4" id="KW-1185">Reference proteome</keyword>
<evidence type="ECO:0000313" key="3">
    <source>
        <dbReference type="EMBL" id="ABN66899.1"/>
    </source>
</evidence>
<accession>A3LW42</accession>